<dbReference type="AlphaFoldDB" id="A0A369QV87"/>
<dbReference type="InterPro" id="IPR001296">
    <property type="entry name" value="Glyco_trans_1"/>
</dbReference>
<keyword evidence="2" id="KW-0328">Glycosyltransferase</keyword>
<accession>A0A369QV87</accession>
<dbReference type="Proteomes" id="UP000253919">
    <property type="component" value="Unassembled WGS sequence"/>
</dbReference>
<proteinExistence type="predicted"/>
<keyword evidence="2" id="KW-0808">Transferase</keyword>
<reference evidence="2 3" key="1">
    <citation type="submission" date="2018-04" db="EMBL/GenBank/DDBJ databases">
        <title>Adhaeribacter sp. HMF7616 genome sequencing and assembly.</title>
        <authorList>
            <person name="Kang H."/>
            <person name="Kang J."/>
            <person name="Cha I."/>
            <person name="Kim H."/>
            <person name="Joh K."/>
        </authorList>
    </citation>
    <scope>NUCLEOTIDE SEQUENCE [LARGE SCALE GENOMIC DNA]</scope>
    <source>
        <strain evidence="2 3">HMF7616</strain>
    </source>
</reference>
<dbReference type="Gene3D" id="3.40.50.2000">
    <property type="entry name" value="Glycogen Phosphorylase B"/>
    <property type="match status" value="1"/>
</dbReference>
<evidence type="ECO:0000313" key="2">
    <source>
        <dbReference type="EMBL" id="RDC66098.1"/>
    </source>
</evidence>
<name>A0A369QV87_9BACT</name>
<protein>
    <submittedName>
        <fullName evidence="2">Diglucosyl diacylglycerol synthase (1,2-linking)</fullName>
        <ecNumber evidence="2">2.4.1.208</ecNumber>
    </submittedName>
</protein>
<dbReference type="Pfam" id="PF00534">
    <property type="entry name" value="Glycos_transf_1"/>
    <property type="match status" value="1"/>
</dbReference>
<gene>
    <name evidence="2" type="primary">bgsA</name>
    <name evidence="2" type="ORF">AHMF7616_04729</name>
</gene>
<organism evidence="2 3">
    <name type="scientific">Adhaeribacter pallidiroseus</name>
    <dbReference type="NCBI Taxonomy" id="2072847"/>
    <lineage>
        <taxon>Bacteria</taxon>
        <taxon>Pseudomonadati</taxon>
        <taxon>Bacteroidota</taxon>
        <taxon>Cytophagia</taxon>
        <taxon>Cytophagales</taxon>
        <taxon>Hymenobacteraceae</taxon>
        <taxon>Adhaeribacter</taxon>
    </lineage>
</organism>
<dbReference type="EMBL" id="QASA01000001">
    <property type="protein sequence ID" value="RDC66098.1"/>
    <property type="molecule type" value="Genomic_DNA"/>
</dbReference>
<feature type="domain" description="Glycosyl transferase family 1" evidence="1">
    <location>
        <begin position="88"/>
        <end position="247"/>
    </location>
</feature>
<comment type="caution">
    <text evidence="2">The sequence shown here is derived from an EMBL/GenBank/DDBJ whole genome shotgun (WGS) entry which is preliminary data.</text>
</comment>
<evidence type="ECO:0000313" key="3">
    <source>
        <dbReference type="Proteomes" id="UP000253919"/>
    </source>
</evidence>
<sequence length="297" mass="33349">MLDPYFQKAAGRKLKALRNWAYWKLIEGNVVNDADGLLFTCEEERILAREPFRPYRPKRELVVGLGVEAPPLFTPTMRQSFLAKCPELQNQPYILFLSRIHEKKGVDLLIAAYAKLIYNTVKVNTGKFSVGSMPVDETVIPEITRKNLPKLVIAGPGLETPYGVQMQKLVSESAELKNAVFFPGMLTGDAKWGAFYGCEAFILPSHQENFGIAVVEALACGKPVLISNQVNIWREIEKEGAGLIATDTPAGTFTLLNVWQQLSEDEKLKIIMKTKITYEKHFEIISIVDRLLKAVSY</sequence>
<dbReference type="EC" id="2.4.1.208" evidence="2"/>
<evidence type="ECO:0000259" key="1">
    <source>
        <dbReference type="Pfam" id="PF00534"/>
    </source>
</evidence>
<keyword evidence="3" id="KW-1185">Reference proteome</keyword>
<dbReference type="RefSeq" id="WP_233507715.1">
    <property type="nucleotide sequence ID" value="NZ_QASA01000001.1"/>
</dbReference>
<dbReference type="SUPFAM" id="SSF53756">
    <property type="entry name" value="UDP-Glycosyltransferase/glycogen phosphorylase"/>
    <property type="match status" value="1"/>
</dbReference>
<dbReference type="GO" id="GO:0047257">
    <property type="term" value="F:diglucosyl diacylglycerol synthase activity"/>
    <property type="evidence" value="ECO:0007669"/>
    <property type="project" value="UniProtKB-EC"/>
</dbReference>
<dbReference type="PANTHER" id="PTHR12526">
    <property type="entry name" value="GLYCOSYLTRANSFERASE"/>
    <property type="match status" value="1"/>
</dbReference>